<sequence>MRPSAGLTFGGRYELQSRIAIGGMGEVWQATDLVIGRQVAIKILKDEYLGDPGFLERFRAEARHAALVNHEGIANVFDYGEEDGSAYLVMELVPGEALSTILEREHVLSTDKVLDIVAQTAAALQAAHAAGLVHRDIKPGNLLITPDGRVKITDFGIARIADQVPLTATGQVMGTVQYLSPEQASGHPASPTTDIYSLGIVAYECLAGRRPFTGESQVAIAMAQINETPPELPVTVSEPVRNLVYACIAKNPADRPQSAAHLARAAQALRRGDVQAAAAAVPAVLGAAGATAATMLMPQQGQTAATTVLPSAAGASTTTVTDEEGVEEEPKKRSPWTWPLIILIAILAIVLIGTIIALLTNQGGGGEEPSRSTPRTTAASTPATTPTTPPTSEAPQTVQVDRAAYLGMNVDDAAAAIEALGLPTSRVEGGPATDPGQTNTVTDVNPSGPVQPGTTITLTYLTAPEEPAAPSGPPTVNNDEVKPGATVQVSWPAQTCPSGQQLSGYQLTASNGATPASSVLPAGTTNTVVTAPNAEGTFDLSFSYFCGQLQSPASSATTVTVSNSAS</sequence>
<evidence type="ECO:0000256" key="9">
    <source>
        <dbReference type="ARBA" id="ARBA00048679"/>
    </source>
</evidence>
<dbReference type="InterPro" id="IPR005543">
    <property type="entry name" value="PASTA_dom"/>
</dbReference>
<name>A0AAU7W8S1_9MICO</name>
<dbReference type="CDD" id="cd14014">
    <property type="entry name" value="STKc_PknB_like"/>
    <property type="match status" value="1"/>
</dbReference>
<keyword evidence="11" id="KW-0812">Transmembrane</keyword>
<keyword evidence="6 14" id="KW-0418">Kinase</keyword>
<dbReference type="Gene3D" id="3.30.200.20">
    <property type="entry name" value="Phosphorylase Kinase, domain 1"/>
    <property type="match status" value="1"/>
</dbReference>
<evidence type="ECO:0000259" key="12">
    <source>
        <dbReference type="PROSITE" id="PS50011"/>
    </source>
</evidence>
<evidence type="ECO:0000256" key="2">
    <source>
        <dbReference type="ARBA" id="ARBA00022527"/>
    </source>
</evidence>
<dbReference type="SUPFAM" id="SSF56112">
    <property type="entry name" value="Protein kinase-like (PK-like)"/>
    <property type="match status" value="1"/>
</dbReference>
<comment type="catalytic activity">
    <reaction evidence="9">
        <text>L-seryl-[protein] + ATP = O-phospho-L-seryl-[protein] + ADP + H(+)</text>
        <dbReference type="Rhea" id="RHEA:17989"/>
        <dbReference type="Rhea" id="RHEA-COMP:9863"/>
        <dbReference type="Rhea" id="RHEA-COMP:11604"/>
        <dbReference type="ChEBI" id="CHEBI:15378"/>
        <dbReference type="ChEBI" id="CHEBI:29999"/>
        <dbReference type="ChEBI" id="CHEBI:30616"/>
        <dbReference type="ChEBI" id="CHEBI:83421"/>
        <dbReference type="ChEBI" id="CHEBI:456216"/>
        <dbReference type="EC" id="2.7.11.1"/>
    </reaction>
</comment>
<reference evidence="14" key="1">
    <citation type="submission" date="2024-05" db="EMBL/GenBank/DDBJ databases">
        <authorList>
            <person name="Yu L."/>
        </authorList>
    </citation>
    <scope>NUCLEOTIDE SEQUENCE</scope>
    <source>
        <strain evidence="14">G08B096</strain>
    </source>
</reference>
<comment type="catalytic activity">
    <reaction evidence="8">
        <text>L-threonyl-[protein] + ATP = O-phospho-L-threonyl-[protein] + ADP + H(+)</text>
        <dbReference type="Rhea" id="RHEA:46608"/>
        <dbReference type="Rhea" id="RHEA-COMP:11060"/>
        <dbReference type="Rhea" id="RHEA-COMP:11605"/>
        <dbReference type="ChEBI" id="CHEBI:15378"/>
        <dbReference type="ChEBI" id="CHEBI:30013"/>
        <dbReference type="ChEBI" id="CHEBI:30616"/>
        <dbReference type="ChEBI" id="CHEBI:61977"/>
        <dbReference type="ChEBI" id="CHEBI:456216"/>
        <dbReference type="EC" id="2.7.11.1"/>
    </reaction>
</comment>
<keyword evidence="4" id="KW-0677">Repeat</keyword>
<dbReference type="InterPro" id="IPR008271">
    <property type="entry name" value="Ser/Thr_kinase_AS"/>
</dbReference>
<feature type="region of interest" description="Disordered" evidence="10">
    <location>
        <begin position="362"/>
        <end position="396"/>
    </location>
</feature>
<organism evidence="14">
    <name type="scientific">Agromyces sp. G08B096</name>
    <dbReference type="NCBI Taxonomy" id="3156399"/>
    <lineage>
        <taxon>Bacteria</taxon>
        <taxon>Bacillati</taxon>
        <taxon>Actinomycetota</taxon>
        <taxon>Actinomycetes</taxon>
        <taxon>Micrococcales</taxon>
        <taxon>Microbacteriaceae</taxon>
        <taxon>Agromyces</taxon>
    </lineage>
</organism>
<dbReference type="GO" id="GO:0005524">
    <property type="term" value="F:ATP binding"/>
    <property type="evidence" value="ECO:0007669"/>
    <property type="project" value="UniProtKB-KW"/>
</dbReference>
<dbReference type="Gene3D" id="1.10.510.10">
    <property type="entry name" value="Transferase(Phosphotransferase) domain 1"/>
    <property type="match status" value="1"/>
</dbReference>
<dbReference type="PROSITE" id="PS00108">
    <property type="entry name" value="PROTEIN_KINASE_ST"/>
    <property type="match status" value="1"/>
</dbReference>
<dbReference type="PANTHER" id="PTHR43289">
    <property type="entry name" value="MITOGEN-ACTIVATED PROTEIN KINASE KINASE KINASE 20-RELATED"/>
    <property type="match status" value="1"/>
</dbReference>
<feature type="domain" description="Protein kinase" evidence="12">
    <location>
        <begin position="13"/>
        <end position="269"/>
    </location>
</feature>
<evidence type="ECO:0000256" key="1">
    <source>
        <dbReference type="ARBA" id="ARBA00012513"/>
    </source>
</evidence>
<keyword evidence="11" id="KW-0472">Membrane</keyword>
<feature type="region of interest" description="Disordered" evidence="10">
    <location>
        <begin position="307"/>
        <end position="332"/>
    </location>
</feature>
<evidence type="ECO:0000256" key="8">
    <source>
        <dbReference type="ARBA" id="ARBA00047899"/>
    </source>
</evidence>
<dbReference type="Pfam" id="PF00069">
    <property type="entry name" value="Pkinase"/>
    <property type="match status" value="1"/>
</dbReference>
<dbReference type="Gene3D" id="3.30.10.20">
    <property type="match status" value="1"/>
</dbReference>
<dbReference type="RefSeq" id="WP_350348330.1">
    <property type="nucleotide sequence ID" value="NZ_CP158374.1"/>
</dbReference>
<dbReference type="GO" id="GO:0004674">
    <property type="term" value="F:protein serine/threonine kinase activity"/>
    <property type="evidence" value="ECO:0007669"/>
    <property type="project" value="UniProtKB-KW"/>
</dbReference>
<evidence type="ECO:0000256" key="7">
    <source>
        <dbReference type="ARBA" id="ARBA00022840"/>
    </source>
</evidence>
<feature type="compositionally biased region" description="Low complexity" evidence="10">
    <location>
        <begin position="371"/>
        <end position="395"/>
    </location>
</feature>
<feature type="transmembrane region" description="Helical" evidence="11">
    <location>
        <begin position="336"/>
        <end position="359"/>
    </location>
</feature>
<dbReference type="AlphaFoldDB" id="A0AAU7W8S1"/>
<keyword evidence="11" id="KW-1133">Transmembrane helix</keyword>
<keyword evidence="5" id="KW-0547">Nucleotide-binding</keyword>
<evidence type="ECO:0000256" key="5">
    <source>
        <dbReference type="ARBA" id="ARBA00022741"/>
    </source>
</evidence>
<dbReference type="GO" id="GO:0045717">
    <property type="term" value="P:negative regulation of fatty acid biosynthetic process"/>
    <property type="evidence" value="ECO:0007669"/>
    <property type="project" value="UniProtKB-ARBA"/>
</dbReference>
<dbReference type="Pfam" id="PF03793">
    <property type="entry name" value="PASTA"/>
    <property type="match status" value="1"/>
</dbReference>
<evidence type="ECO:0000256" key="11">
    <source>
        <dbReference type="SAM" id="Phobius"/>
    </source>
</evidence>
<accession>A0AAU7W8S1</accession>
<dbReference type="PROSITE" id="PS51178">
    <property type="entry name" value="PASTA"/>
    <property type="match status" value="1"/>
</dbReference>
<dbReference type="InterPro" id="IPR011009">
    <property type="entry name" value="Kinase-like_dom_sf"/>
</dbReference>
<evidence type="ECO:0000256" key="10">
    <source>
        <dbReference type="SAM" id="MobiDB-lite"/>
    </source>
</evidence>
<keyword evidence="7" id="KW-0067">ATP-binding</keyword>
<evidence type="ECO:0000256" key="3">
    <source>
        <dbReference type="ARBA" id="ARBA00022679"/>
    </source>
</evidence>
<dbReference type="InterPro" id="IPR000719">
    <property type="entry name" value="Prot_kinase_dom"/>
</dbReference>
<dbReference type="EMBL" id="CP158374">
    <property type="protein sequence ID" value="XBX82309.1"/>
    <property type="molecule type" value="Genomic_DNA"/>
</dbReference>
<feature type="region of interest" description="Disordered" evidence="10">
    <location>
        <begin position="426"/>
        <end position="450"/>
    </location>
</feature>
<dbReference type="FunFam" id="3.30.200.20:FF:000035">
    <property type="entry name" value="Serine/threonine protein kinase Stk1"/>
    <property type="match status" value="1"/>
</dbReference>
<dbReference type="FunFam" id="1.10.510.10:FF:000021">
    <property type="entry name" value="Serine/threonine protein kinase"/>
    <property type="match status" value="1"/>
</dbReference>
<dbReference type="SMART" id="SM00220">
    <property type="entry name" value="S_TKc"/>
    <property type="match status" value="1"/>
</dbReference>
<keyword evidence="2" id="KW-0723">Serine/threonine-protein kinase</keyword>
<dbReference type="EC" id="2.7.11.1" evidence="1"/>
<protein>
    <recommendedName>
        <fullName evidence="1">non-specific serine/threonine protein kinase</fullName>
        <ecNumber evidence="1">2.7.11.1</ecNumber>
    </recommendedName>
</protein>
<feature type="domain" description="PASTA" evidence="13">
    <location>
        <begin position="396"/>
        <end position="462"/>
    </location>
</feature>
<dbReference type="PROSITE" id="PS50011">
    <property type="entry name" value="PROTEIN_KINASE_DOM"/>
    <property type="match status" value="1"/>
</dbReference>
<feature type="compositionally biased region" description="Polar residues" evidence="10">
    <location>
        <begin position="435"/>
        <end position="445"/>
    </location>
</feature>
<gene>
    <name evidence="14" type="ORF">ABIQ69_17115</name>
</gene>
<dbReference type="PANTHER" id="PTHR43289:SF6">
    <property type="entry name" value="SERINE_THREONINE-PROTEIN KINASE NEKL-3"/>
    <property type="match status" value="1"/>
</dbReference>
<proteinExistence type="predicted"/>
<keyword evidence="3 14" id="KW-0808">Transferase</keyword>
<evidence type="ECO:0000256" key="6">
    <source>
        <dbReference type="ARBA" id="ARBA00022777"/>
    </source>
</evidence>
<dbReference type="CDD" id="cd06577">
    <property type="entry name" value="PASTA_pknB"/>
    <property type="match status" value="1"/>
</dbReference>
<evidence type="ECO:0000259" key="13">
    <source>
        <dbReference type="PROSITE" id="PS51178"/>
    </source>
</evidence>
<evidence type="ECO:0000256" key="4">
    <source>
        <dbReference type="ARBA" id="ARBA00022737"/>
    </source>
</evidence>
<evidence type="ECO:0000313" key="14">
    <source>
        <dbReference type="EMBL" id="XBX82309.1"/>
    </source>
</evidence>